<dbReference type="AlphaFoldDB" id="A0A840KK81"/>
<sequence length="255" mass="29497">MKKKIFIVLIIILGLVGFKYFYDKYSYVDQKEYFSIGFSKKENLKIGIIGDSWVVRQRLDSLLEQKLLDRKIVAEVFASGNPGAKTKLIYENLFKEGNEDFSSKSIIERQPDYCIIIAGVNDAAMDLGPDFYSHHMMLIIKTLLHYNIKPVVVSLPEFGIEENFQKKNIISKLSNKTADVFLNGGEEFTINDYRAALLKDLYDNKLDNKIILLNFDTVCRDYSNNKNLYSDPLHLNKEGYQKFSEFLAENLRNIK</sequence>
<organism evidence="3 4">
    <name type="scientific">Chryseobacterium defluvii</name>
    <dbReference type="NCBI Taxonomy" id="160396"/>
    <lineage>
        <taxon>Bacteria</taxon>
        <taxon>Pseudomonadati</taxon>
        <taxon>Bacteroidota</taxon>
        <taxon>Flavobacteriia</taxon>
        <taxon>Flavobacteriales</taxon>
        <taxon>Weeksellaceae</taxon>
        <taxon>Chryseobacterium group</taxon>
        <taxon>Chryseobacterium</taxon>
    </lineage>
</organism>
<comment type="caution">
    <text evidence="3">The sequence shown here is derived from an EMBL/GenBank/DDBJ whole genome shotgun (WGS) entry which is preliminary data.</text>
</comment>
<proteinExistence type="predicted"/>
<dbReference type="GO" id="GO:0004622">
    <property type="term" value="F:phosphatidylcholine lysophospholipase activity"/>
    <property type="evidence" value="ECO:0007669"/>
    <property type="project" value="TreeGrafter"/>
</dbReference>
<dbReference type="SUPFAM" id="SSF52266">
    <property type="entry name" value="SGNH hydrolase"/>
    <property type="match status" value="1"/>
</dbReference>
<dbReference type="InterPro" id="IPR051532">
    <property type="entry name" value="Ester_Hydrolysis_Enzymes"/>
</dbReference>
<evidence type="ECO:0000259" key="2">
    <source>
        <dbReference type="Pfam" id="PF13472"/>
    </source>
</evidence>
<keyword evidence="4" id="KW-1185">Reference proteome</keyword>
<dbReference type="Proteomes" id="UP000592180">
    <property type="component" value="Unassembled WGS sequence"/>
</dbReference>
<dbReference type="PANTHER" id="PTHR30383:SF5">
    <property type="entry name" value="SGNH HYDROLASE-TYPE ESTERASE DOMAIN-CONTAINING PROTEIN"/>
    <property type="match status" value="1"/>
</dbReference>
<name>A0A840KK81_9FLAO</name>
<dbReference type="RefSeq" id="WP_184191615.1">
    <property type="nucleotide sequence ID" value="NZ_JACHLE010000006.1"/>
</dbReference>
<dbReference type="InterPro" id="IPR036514">
    <property type="entry name" value="SGNH_hydro_sf"/>
</dbReference>
<feature type="domain" description="SGNH hydrolase-type esterase" evidence="2">
    <location>
        <begin position="61"/>
        <end position="241"/>
    </location>
</feature>
<accession>A0A840KK81</accession>
<keyword evidence="1" id="KW-0472">Membrane</keyword>
<dbReference type="InterPro" id="IPR013830">
    <property type="entry name" value="SGNH_hydro"/>
</dbReference>
<evidence type="ECO:0000256" key="1">
    <source>
        <dbReference type="SAM" id="Phobius"/>
    </source>
</evidence>
<dbReference type="Pfam" id="PF13472">
    <property type="entry name" value="Lipase_GDSL_2"/>
    <property type="match status" value="1"/>
</dbReference>
<feature type="transmembrane region" description="Helical" evidence="1">
    <location>
        <begin position="5"/>
        <end position="22"/>
    </location>
</feature>
<reference evidence="3 4" key="1">
    <citation type="submission" date="2020-08" db="EMBL/GenBank/DDBJ databases">
        <title>Functional genomics of gut bacteria from endangered species of beetles.</title>
        <authorList>
            <person name="Carlos-Shanley C."/>
        </authorList>
    </citation>
    <scope>NUCLEOTIDE SEQUENCE [LARGE SCALE GENOMIC DNA]</scope>
    <source>
        <strain evidence="3 4">S00151</strain>
    </source>
</reference>
<keyword evidence="1" id="KW-1133">Transmembrane helix</keyword>
<gene>
    <name evidence="3" type="ORF">HNP38_003414</name>
</gene>
<dbReference type="Gene3D" id="3.40.50.1110">
    <property type="entry name" value="SGNH hydrolase"/>
    <property type="match status" value="1"/>
</dbReference>
<evidence type="ECO:0000313" key="4">
    <source>
        <dbReference type="Proteomes" id="UP000592180"/>
    </source>
</evidence>
<protein>
    <submittedName>
        <fullName evidence="3">Lysophospholipase L1-like esterase</fullName>
    </submittedName>
</protein>
<evidence type="ECO:0000313" key="3">
    <source>
        <dbReference type="EMBL" id="MBB4808074.1"/>
    </source>
</evidence>
<keyword evidence="1" id="KW-0812">Transmembrane</keyword>
<dbReference type="CDD" id="cd00229">
    <property type="entry name" value="SGNH_hydrolase"/>
    <property type="match status" value="1"/>
</dbReference>
<dbReference type="EMBL" id="JACHLE010000006">
    <property type="protein sequence ID" value="MBB4808074.1"/>
    <property type="molecule type" value="Genomic_DNA"/>
</dbReference>
<dbReference type="PANTHER" id="PTHR30383">
    <property type="entry name" value="THIOESTERASE 1/PROTEASE 1/LYSOPHOSPHOLIPASE L1"/>
    <property type="match status" value="1"/>
</dbReference>